<name>A0A075NTU6_9ALTE</name>
<gene>
    <name evidence="1" type="ORF">EP13_04730</name>
</gene>
<protein>
    <submittedName>
        <fullName evidence="1">Uncharacterized protein</fullName>
    </submittedName>
</protein>
<proteinExistence type="predicted"/>
<keyword evidence="2" id="KW-1185">Reference proteome</keyword>
<evidence type="ECO:0000313" key="1">
    <source>
        <dbReference type="EMBL" id="AIF98059.1"/>
    </source>
</evidence>
<sequence>MRPPLPKLYKQQKTASVSVAIIIKPSNSKVSKAFSNQNQISGYADFLAHTQLRLIMIII</sequence>
<dbReference type="KEGG" id="aal:EP13_04730"/>
<reference evidence="1 2" key="1">
    <citation type="submission" date="2014-06" db="EMBL/GenBank/DDBJ databases">
        <title>Genomes of Alteromonas australica, a world apart.</title>
        <authorList>
            <person name="Gonzaga A."/>
            <person name="Lopez-Perez M."/>
            <person name="Rodriguez-Valera F."/>
        </authorList>
    </citation>
    <scope>NUCLEOTIDE SEQUENCE [LARGE SCALE GENOMIC DNA]</scope>
    <source>
        <strain evidence="1 2">H 17</strain>
    </source>
</reference>
<evidence type="ECO:0000313" key="2">
    <source>
        <dbReference type="Proteomes" id="UP000056090"/>
    </source>
</evidence>
<dbReference type="AlphaFoldDB" id="A0A075NTU6"/>
<dbReference type="Proteomes" id="UP000056090">
    <property type="component" value="Chromosome"/>
</dbReference>
<accession>A0A075NTU6</accession>
<dbReference type="EMBL" id="CP008849">
    <property type="protein sequence ID" value="AIF98059.1"/>
    <property type="molecule type" value="Genomic_DNA"/>
</dbReference>
<organism evidence="1 2">
    <name type="scientific">Alteromonas australica</name>
    <dbReference type="NCBI Taxonomy" id="589873"/>
    <lineage>
        <taxon>Bacteria</taxon>
        <taxon>Pseudomonadati</taxon>
        <taxon>Pseudomonadota</taxon>
        <taxon>Gammaproteobacteria</taxon>
        <taxon>Alteromonadales</taxon>
        <taxon>Alteromonadaceae</taxon>
        <taxon>Alteromonas/Salinimonas group</taxon>
        <taxon>Alteromonas</taxon>
    </lineage>
</organism>